<dbReference type="EMBL" id="MFNF01000065">
    <property type="protein sequence ID" value="OGG98908.1"/>
    <property type="molecule type" value="Genomic_DNA"/>
</dbReference>
<gene>
    <name evidence="1" type="ORF">A2557_12885</name>
</gene>
<accession>A0A1F6GLC0</accession>
<reference evidence="1 2" key="1">
    <citation type="journal article" date="2016" name="Nat. Commun.">
        <title>Thousands of microbial genomes shed light on interconnected biogeochemical processes in an aquifer system.</title>
        <authorList>
            <person name="Anantharaman K."/>
            <person name="Brown C.T."/>
            <person name="Hug L.A."/>
            <person name="Sharon I."/>
            <person name="Castelle C.J."/>
            <person name="Probst A.J."/>
            <person name="Thomas B.C."/>
            <person name="Singh A."/>
            <person name="Wilkins M.J."/>
            <person name="Karaoz U."/>
            <person name="Brodie E.L."/>
            <person name="Williams K.H."/>
            <person name="Hubbard S.S."/>
            <person name="Banfield J.F."/>
        </authorList>
    </citation>
    <scope>NUCLEOTIDE SEQUENCE [LARGE SCALE GENOMIC DNA]</scope>
</reference>
<sequence length="170" mass="19116">MSPAPSAKEKARHLYVTQALSLTQIAHELALVPSTILRYLREDQKTGLDWDLERARGWQDETFLTQEFRSCLGLLLGEAKKCLKELEKDPSLSSEGRAKLVMGLMGTIQKATLVAKNMDPKLKAEALIAGCLHVVGEVFIEKAPELSELFLAQTTEIERRILEAKERWQV</sequence>
<name>A0A1F6GLC0_9PROT</name>
<protein>
    <submittedName>
        <fullName evidence="1">Uncharacterized protein</fullName>
    </submittedName>
</protein>
<organism evidence="1 2">
    <name type="scientific">Candidatus Lambdaproteobacteria bacterium RIFOXYD2_FULL_56_26</name>
    <dbReference type="NCBI Taxonomy" id="1817773"/>
    <lineage>
        <taxon>Bacteria</taxon>
        <taxon>Pseudomonadati</taxon>
        <taxon>Pseudomonadota</taxon>
        <taxon>Candidatus Lambdaproteobacteria</taxon>
    </lineage>
</organism>
<dbReference type="AlphaFoldDB" id="A0A1F6GLC0"/>
<evidence type="ECO:0000313" key="2">
    <source>
        <dbReference type="Proteomes" id="UP000177583"/>
    </source>
</evidence>
<dbReference type="Proteomes" id="UP000177583">
    <property type="component" value="Unassembled WGS sequence"/>
</dbReference>
<dbReference type="Pfam" id="PF08822">
    <property type="entry name" value="DUF1804"/>
    <property type="match status" value="1"/>
</dbReference>
<proteinExistence type="predicted"/>
<comment type="caution">
    <text evidence="1">The sequence shown here is derived from an EMBL/GenBank/DDBJ whole genome shotgun (WGS) entry which is preliminary data.</text>
</comment>
<evidence type="ECO:0000313" key="1">
    <source>
        <dbReference type="EMBL" id="OGG98908.1"/>
    </source>
</evidence>
<dbReference type="InterPro" id="IPR014926">
    <property type="entry name" value="Phage_D3112_Orf24"/>
</dbReference>